<dbReference type="Gene3D" id="3.40.720.10">
    <property type="entry name" value="Alkaline Phosphatase, subunit A"/>
    <property type="match status" value="1"/>
</dbReference>
<feature type="transmembrane region" description="Helical" evidence="12">
    <location>
        <begin position="1219"/>
        <end position="1238"/>
    </location>
</feature>
<sequence length="1592" mass="175439">MTAPAVFRRDEREILTAGDLEQSYAPDADRQDKTPILPPASMDRSFEPLSSSPSTSPRTSTAPRTANDVSAYTQDSEPVPFSSTPDLGSRTASSSPGFDYVSQLVVTPPEEKFIRTLDRKLQALLSAKNHGDVSSSVTPSRSCSADEASQTTASVVSAVRYDTAPSSVRSDNSHLSLKRKRTEPPTCDTTVEHVDPVVYDDDDTDPEDSSTQLSVPACKKLKETSFNYTVKEAASMRRARSLSVSSSHESLVPTEKASPSPPSTPVYKAPAVPIIAPPDFVSIPRPPMSPDDVSEARLKTLLRRETILRRREGFEGGIDDIFDRSTTKEQVDELLGISEEARREVISWILRITPSKKMDIGELRHQLRTCPETRFHAIQLFTRYFMRVGDAMPVATGRETPLMRLCRKRITWDVAMSCLALAVKFNRDFLNPFSPVYSREFLVLAPHPMSHDDFEISQKDVLQALNYEIRDITPGPFMTEIWGSLPSLRRLLSFPDGWELTQLNAWQILNAGAAASEMIQFPMSLLTAAAVIEGAVVALMDKFEEAEEPDSDVTVREEAEVVIADTVMDIKELMSIASPGQALSVTLICSGRMSGGWEWRPRGTRLAIAVLGWVFLVHMAGLYLFTRGFLLTRMALSDISSCPDGSCTLPATHQRVVLLIIDALRFDFVSPDPPVPRSPYHHDVLTLPKELTSKYPDRSFLFNSFSDPPTTTLQRIKGITTGSLPTFVDIGSNFAGYAIEEDSLINQLHLAGKRAAFMGDDTWMTVFPTLFAANMTYPYDSFNVEDLHTVDEGVIRHLFPLLEEESPFWDVIVGHFLGVDHVGHRVGPDHPVMKAKLSQMDDVLRRVVDKLRDDTLLVVLGDHGMDRKGDHGGDDVFETSAAMWIYSKGVTLQDLSSTNLVPTEILERKTYPGSVVEHRWIQQIDIVPTLALLLGLPIPFNNLGSVIPELFSRGSVLAEAIKLNAAQVKRYLEAYYSSASDQELILRWSSLERAWHDATSDSGPSAYVNYARYVLNVCRSLWAQFNVEQMSIGLGLLAMSVVTTAGLYARLGVISDWENWATKRVRKLVRVSAVSLLASPVIYFAWHCVSSELGFIDVMLAIPTFSSCIAMIVDLFPSFTFHSVTSFPVILTLHFLLFFSNSFTFWEDRIVPFFLISSLIPAVRVGFTAADERLRRRILFFSVIYAICVRLMAFSTVCREEQQPYCHVTFYTSSAQSSSPLLPVVLSIPISIILPSVFRRFLAISASDKGLVPRFLSYVLRPTLVMSSANWMLEWAESKDLFGLEWAMTSRAIRSILASCTFAGVLLGGLGLWWLNPLCIDIRVSKPSGGESSAGAKPKTVVVINSNAYGAPYLLFWTVAFSLVYLATQLTGQIILALSAVALLAHLEVADSVRDAEALARAFSGSKLSAVLDAEKLETPPFSFSQLSPLALLGLHAFYATGHQATIASLQWKSAFLFTSTVSAMSRVSVVLNTVGPVAVLALAAPLLACWQVVVPTPGAPVVSRTRVMGESVRAAIGTMLYYSVLLLSTAASAALLRRHLMVWKVFAPRFMAAAIELVAVDLTVLVGVAVGVSRMSSAVSTLLRRTAQKTT</sequence>
<keyword evidence="4" id="KW-0337">GPI-anchor biosynthesis</keyword>
<gene>
    <name evidence="13" type="ORF">A7U60_g2955</name>
</gene>
<proteinExistence type="inferred from homology"/>
<evidence type="ECO:0000256" key="4">
    <source>
        <dbReference type="ARBA" id="ARBA00022502"/>
    </source>
</evidence>
<dbReference type="InterPro" id="IPR002591">
    <property type="entry name" value="Phosphodiest/P_Trfase"/>
</dbReference>
<comment type="pathway">
    <text evidence="2">Glycolipid biosynthesis; glycosylphosphatidylinositol-anchor biosynthesis.</text>
</comment>
<feature type="compositionally biased region" description="Polar residues" evidence="11">
    <location>
        <begin position="165"/>
        <end position="175"/>
    </location>
</feature>
<evidence type="ECO:0008006" key="15">
    <source>
        <dbReference type="Google" id="ProtNLM"/>
    </source>
</evidence>
<dbReference type="PANTHER" id="PTHR23071:SF1">
    <property type="entry name" value="GPI ETHANOLAMINE PHOSPHATE TRANSFERASE 3"/>
    <property type="match status" value="1"/>
</dbReference>
<dbReference type="InterPro" id="IPR036915">
    <property type="entry name" value="Cyclin-like_sf"/>
</dbReference>
<feature type="transmembrane region" description="Helical" evidence="12">
    <location>
        <begin position="1119"/>
        <end position="1138"/>
    </location>
</feature>
<accession>A0A9Q5I1D1</accession>
<keyword evidence="7" id="KW-0256">Endoplasmic reticulum</keyword>
<evidence type="ECO:0000256" key="11">
    <source>
        <dbReference type="SAM" id="MobiDB-lite"/>
    </source>
</evidence>
<feature type="transmembrane region" description="Helical" evidence="12">
    <location>
        <begin position="1068"/>
        <end position="1086"/>
    </location>
</feature>
<dbReference type="GO" id="GO:0005789">
    <property type="term" value="C:endoplasmic reticulum membrane"/>
    <property type="evidence" value="ECO:0007669"/>
    <property type="project" value="UniProtKB-SubCell"/>
</dbReference>
<feature type="transmembrane region" description="Helical" evidence="12">
    <location>
        <begin position="1549"/>
        <end position="1573"/>
    </location>
</feature>
<keyword evidence="9 12" id="KW-0472">Membrane</keyword>
<reference evidence="13" key="1">
    <citation type="submission" date="2016-06" db="EMBL/GenBank/DDBJ databases">
        <title>Draft Genome sequence of the fungus Inonotus baumii.</title>
        <authorList>
            <person name="Zhu H."/>
            <person name="Lin W."/>
        </authorList>
    </citation>
    <scope>NUCLEOTIDE SEQUENCE</scope>
    <source>
        <strain evidence="13">821</strain>
    </source>
</reference>
<dbReference type="GO" id="GO:0051377">
    <property type="term" value="F:mannose-ethanolamine phosphotransferase activity"/>
    <property type="evidence" value="ECO:0007669"/>
    <property type="project" value="InterPro"/>
</dbReference>
<dbReference type="GO" id="GO:0006506">
    <property type="term" value="P:GPI anchor biosynthetic process"/>
    <property type="evidence" value="ECO:0007669"/>
    <property type="project" value="UniProtKB-KW"/>
</dbReference>
<name>A0A9Q5I1D1_SANBA</name>
<evidence type="ECO:0000313" key="13">
    <source>
        <dbReference type="EMBL" id="OCB89844.1"/>
    </source>
</evidence>
<comment type="similarity">
    <text evidence="3">Belongs to the PIGG/PIGN/PIGO family. PIGO subfamily.</text>
</comment>
<dbReference type="InterPro" id="IPR017850">
    <property type="entry name" value="Alkaline_phosphatase_core_sf"/>
</dbReference>
<comment type="subcellular location">
    <subcellularLocation>
        <location evidence="1">Endoplasmic reticulum membrane</location>
        <topology evidence="1">Multi-pass membrane protein</topology>
    </subcellularLocation>
</comment>
<feature type="compositionally biased region" description="Low complexity" evidence="11">
    <location>
        <begin position="241"/>
        <end position="250"/>
    </location>
</feature>
<evidence type="ECO:0000256" key="7">
    <source>
        <dbReference type="ARBA" id="ARBA00022824"/>
    </source>
</evidence>
<dbReference type="Proteomes" id="UP000757232">
    <property type="component" value="Unassembled WGS sequence"/>
</dbReference>
<evidence type="ECO:0000256" key="9">
    <source>
        <dbReference type="ARBA" id="ARBA00023136"/>
    </source>
</evidence>
<feature type="transmembrane region" description="Helical" evidence="12">
    <location>
        <begin position="1296"/>
        <end position="1315"/>
    </location>
</feature>
<feature type="compositionally biased region" description="Polar residues" evidence="11">
    <location>
        <begin position="67"/>
        <end position="96"/>
    </location>
</feature>
<evidence type="ECO:0000256" key="10">
    <source>
        <dbReference type="ARBA" id="ARBA00023180"/>
    </source>
</evidence>
<feature type="transmembrane region" description="Helical" evidence="12">
    <location>
        <begin position="1093"/>
        <end position="1113"/>
    </location>
</feature>
<dbReference type="Gene3D" id="1.10.472.10">
    <property type="entry name" value="Cyclin-like"/>
    <property type="match status" value="1"/>
</dbReference>
<feature type="compositionally biased region" description="Low complexity" evidence="11">
    <location>
        <begin position="50"/>
        <end position="66"/>
    </location>
</feature>
<feature type="transmembrane region" description="Helical" evidence="12">
    <location>
        <begin position="1150"/>
        <end position="1167"/>
    </location>
</feature>
<keyword evidence="8 12" id="KW-1133">Transmembrane helix</keyword>
<evidence type="ECO:0000256" key="12">
    <source>
        <dbReference type="SAM" id="Phobius"/>
    </source>
</evidence>
<evidence type="ECO:0000256" key="1">
    <source>
        <dbReference type="ARBA" id="ARBA00004477"/>
    </source>
</evidence>
<dbReference type="PANTHER" id="PTHR23071">
    <property type="entry name" value="PHOSPHATIDYLINOSITOL GLYCAN"/>
    <property type="match status" value="1"/>
</dbReference>
<feature type="transmembrane region" description="Helical" evidence="12">
    <location>
        <begin position="1515"/>
        <end position="1537"/>
    </location>
</feature>
<feature type="region of interest" description="Disordered" evidence="11">
    <location>
        <begin position="128"/>
        <end position="151"/>
    </location>
</feature>
<evidence type="ECO:0000256" key="8">
    <source>
        <dbReference type="ARBA" id="ARBA00022989"/>
    </source>
</evidence>
<feature type="transmembrane region" description="Helical" evidence="12">
    <location>
        <begin position="1030"/>
        <end position="1048"/>
    </location>
</feature>
<keyword evidence="5" id="KW-0808">Transferase</keyword>
<feature type="transmembrane region" description="Helical" evidence="12">
    <location>
        <begin position="1258"/>
        <end position="1276"/>
    </location>
</feature>
<organism evidence="13 14">
    <name type="scientific">Sanghuangporus baumii</name>
    <name type="common">Phellinus baumii</name>
    <dbReference type="NCBI Taxonomy" id="108892"/>
    <lineage>
        <taxon>Eukaryota</taxon>
        <taxon>Fungi</taxon>
        <taxon>Dikarya</taxon>
        <taxon>Basidiomycota</taxon>
        <taxon>Agaricomycotina</taxon>
        <taxon>Agaricomycetes</taxon>
        <taxon>Hymenochaetales</taxon>
        <taxon>Hymenochaetaceae</taxon>
        <taxon>Sanghuangporus</taxon>
    </lineage>
</organism>
<evidence type="ECO:0000256" key="3">
    <source>
        <dbReference type="ARBA" id="ARBA00008695"/>
    </source>
</evidence>
<keyword evidence="6 12" id="KW-0812">Transmembrane</keyword>
<dbReference type="EMBL" id="LNZH02000147">
    <property type="protein sequence ID" value="OCB89844.1"/>
    <property type="molecule type" value="Genomic_DNA"/>
</dbReference>
<keyword evidence="14" id="KW-1185">Reference proteome</keyword>
<feature type="transmembrane region" description="Helical" evidence="12">
    <location>
        <begin position="1354"/>
        <end position="1384"/>
    </location>
</feature>
<dbReference type="SUPFAM" id="SSF53649">
    <property type="entry name" value="Alkaline phosphatase-like"/>
    <property type="match status" value="1"/>
</dbReference>
<dbReference type="CDD" id="cd16023">
    <property type="entry name" value="GPI_EPT_3"/>
    <property type="match status" value="1"/>
</dbReference>
<dbReference type="SUPFAM" id="SSF47954">
    <property type="entry name" value="Cyclin-like"/>
    <property type="match status" value="1"/>
</dbReference>
<feature type="compositionally biased region" description="Low complexity" evidence="11">
    <location>
        <begin position="134"/>
        <end position="143"/>
    </location>
</feature>
<dbReference type="InterPro" id="IPR037675">
    <property type="entry name" value="PIG-O_N"/>
</dbReference>
<dbReference type="OrthoDB" id="272139at2759"/>
<protein>
    <recommendedName>
        <fullName evidence="15">GPI ethanolamine phosphate transferase 3</fullName>
    </recommendedName>
</protein>
<dbReference type="Pfam" id="PF01663">
    <property type="entry name" value="Phosphodiest"/>
    <property type="match status" value="1"/>
</dbReference>
<evidence type="ECO:0000256" key="6">
    <source>
        <dbReference type="ARBA" id="ARBA00022692"/>
    </source>
</evidence>
<keyword evidence="10" id="KW-0325">Glycoprotein</keyword>
<feature type="region of interest" description="Disordered" evidence="11">
    <location>
        <begin position="241"/>
        <end position="266"/>
    </location>
</feature>
<feature type="transmembrane region" description="Helical" evidence="12">
    <location>
        <begin position="1179"/>
        <end position="1198"/>
    </location>
</feature>
<evidence type="ECO:0000256" key="2">
    <source>
        <dbReference type="ARBA" id="ARBA00004687"/>
    </source>
</evidence>
<feature type="region of interest" description="Disordered" evidence="11">
    <location>
        <begin position="165"/>
        <end position="190"/>
    </location>
</feature>
<comment type="caution">
    <text evidence="13">The sequence shown here is derived from an EMBL/GenBank/DDBJ whole genome shotgun (WGS) entry which is preliminary data.</text>
</comment>
<feature type="region of interest" description="Disordered" evidence="11">
    <location>
        <begin position="1"/>
        <end position="99"/>
    </location>
</feature>
<feature type="transmembrane region" description="Helical" evidence="12">
    <location>
        <begin position="1470"/>
        <end position="1495"/>
    </location>
</feature>
<dbReference type="InterPro" id="IPR039524">
    <property type="entry name" value="PIGO/GPI13"/>
</dbReference>
<evidence type="ECO:0000313" key="14">
    <source>
        <dbReference type="Proteomes" id="UP000757232"/>
    </source>
</evidence>
<evidence type="ECO:0000256" key="5">
    <source>
        <dbReference type="ARBA" id="ARBA00022679"/>
    </source>
</evidence>